<dbReference type="STRING" id="565045.NOR51B_2068"/>
<dbReference type="InterPro" id="IPR027396">
    <property type="entry name" value="DsrEFH-like"/>
</dbReference>
<sequence>MDAALAAGVFGQQVSIVFWGDGVASLFADLEPPEGQRHIGKQIASAPLYDISDIFFDHSRADGPFIDDANLSLQPLDTAGLKQLLRQADHVMSF</sequence>
<organism evidence="1 2">
    <name type="scientific">Luminiphilus syltensis NOR5-1B</name>
    <dbReference type="NCBI Taxonomy" id="565045"/>
    <lineage>
        <taxon>Bacteria</taxon>
        <taxon>Pseudomonadati</taxon>
        <taxon>Pseudomonadota</taxon>
        <taxon>Gammaproteobacteria</taxon>
        <taxon>Cellvibrionales</taxon>
        <taxon>Halieaceae</taxon>
        <taxon>Luminiphilus</taxon>
    </lineage>
</organism>
<evidence type="ECO:0000313" key="1">
    <source>
        <dbReference type="EMBL" id="EED36120.1"/>
    </source>
</evidence>
<protein>
    <submittedName>
        <fullName evidence="1">Uncharacterized protein</fullName>
    </submittedName>
</protein>
<gene>
    <name evidence="1" type="ORF">NOR51B_2068</name>
</gene>
<dbReference type="SUPFAM" id="SSF75169">
    <property type="entry name" value="DsrEFH-like"/>
    <property type="match status" value="1"/>
</dbReference>
<dbReference type="EMBL" id="DS999411">
    <property type="protein sequence ID" value="EED36120.1"/>
    <property type="molecule type" value="Genomic_DNA"/>
</dbReference>
<dbReference type="InterPro" id="IPR003787">
    <property type="entry name" value="Sulphur_relay_DsrE/F-like"/>
</dbReference>
<dbReference type="Proteomes" id="UP000004699">
    <property type="component" value="Unassembled WGS sequence"/>
</dbReference>
<evidence type="ECO:0000313" key="2">
    <source>
        <dbReference type="Proteomes" id="UP000004699"/>
    </source>
</evidence>
<dbReference type="Pfam" id="PF02635">
    <property type="entry name" value="DsrE"/>
    <property type="match status" value="1"/>
</dbReference>
<reference evidence="2" key="1">
    <citation type="journal article" date="2013" name="BMC Microbiol.">
        <title>Taxonomy and evolution of bacteriochlorophyll a-containing members of the OM60/NOR5 clade of marine gammaproteobacteria: description of Luminiphilus syltensis gen. nov., sp. nov., reclassification of Haliea rubra as Pseudohaliea rubra gen. nov., comb. nov., and emendation of Chromatocurvus halotolerans.</title>
        <authorList>
            <person name="Spring S."/>
            <person name="Riedel T."/>
            <person name="Sproer C."/>
            <person name="Yan S."/>
            <person name="Harder J."/>
            <person name="Fuchs B.M."/>
        </authorList>
    </citation>
    <scope>NUCLEOTIDE SEQUENCE [LARGE SCALE GENOMIC DNA]</scope>
    <source>
        <strain evidence="2">NOR51-B</strain>
    </source>
</reference>
<keyword evidence="2" id="KW-1185">Reference proteome</keyword>
<proteinExistence type="predicted"/>
<name>B8KQT0_9GAMM</name>
<dbReference type="Gene3D" id="3.40.1260.10">
    <property type="entry name" value="DsrEFH-like"/>
    <property type="match status" value="1"/>
</dbReference>
<dbReference type="HOGENOM" id="CLU_155943_0_1_6"/>
<dbReference type="AlphaFoldDB" id="B8KQT0"/>
<accession>B8KQT0</accession>